<dbReference type="Pfam" id="PF08362">
    <property type="entry name" value="TetR_C_3"/>
    <property type="match status" value="1"/>
</dbReference>
<comment type="caution">
    <text evidence="4">The sequence shown here is derived from an EMBL/GenBank/DDBJ whole genome shotgun (WGS) entry which is preliminary data.</text>
</comment>
<organism evidence="4 5">
    <name type="scientific">Pseudaeromonas paramecii</name>
    <dbReference type="NCBI Taxonomy" id="2138166"/>
    <lineage>
        <taxon>Bacteria</taxon>
        <taxon>Pseudomonadati</taxon>
        <taxon>Pseudomonadota</taxon>
        <taxon>Gammaproteobacteria</taxon>
        <taxon>Aeromonadales</taxon>
        <taxon>Aeromonadaceae</taxon>
        <taxon>Pseudaeromonas</taxon>
    </lineage>
</organism>
<dbReference type="InterPro" id="IPR009057">
    <property type="entry name" value="Homeodomain-like_sf"/>
</dbReference>
<evidence type="ECO:0000313" key="4">
    <source>
        <dbReference type="EMBL" id="GAA4492500.1"/>
    </source>
</evidence>
<proteinExistence type="predicted"/>
<name>A0ABP8PSN8_9GAMM</name>
<feature type="DNA-binding region" description="H-T-H motif" evidence="2">
    <location>
        <begin position="52"/>
        <end position="71"/>
    </location>
</feature>
<feature type="domain" description="HTH tetR-type" evidence="3">
    <location>
        <begin position="29"/>
        <end position="89"/>
    </location>
</feature>
<dbReference type="PRINTS" id="PR00455">
    <property type="entry name" value="HTHTETR"/>
</dbReference>
<evidence type="ECO:0000256" key="2">
    <source>
        <dbReference type="PROSITE-ProRule" id="PRU00335"/>
    </source>
</evidence>
<dbReference type="SUPFAM" id="SSF46689">
    <property type="entry name" value="Homeodomain-like"/>
    <property type="match status" value="1"/>
</dbReference>
<dbReference type="Proteomes" id="UP001501321">
    <property type="component" value="Unassembled WGS sequence"/>
</dbReference>
<dbReference type="SUPFAM" id="SSF48498">
    <property type="entry name" value="Tetracyclin repressor-like, C-terminal domain"/>
    <property type="match status" value="1"/>
</dbReference>
<dbReference type="Gene3D" id="1.10.10.60">
    <property type="entry name" value="Homeodomain-like"/>
    <property type="match status" value="1"/>
</dbReference>
<evidence type="ECO:0000259" key="3">
    <source>
        <dbReference type="PROSITE" id="PS50977"/>
    </source>
</evidence>
<reference evidence="5" key="1">
    <citation type="journal article" date="2019" name="Int. J. Syst. Evol. Microbiol.">
        <title>The Global Catalogue of Microorganisms (GCM) 10K type strain sequencing project: providing services to taxonomists for standard genome sequencing and annotation.</title>
        <authorList>
            <consortium name="The Broad Institute Genomics Platform"/>
            <consortium name="The Broad Institute Genome Sequencing Center for Infectious Disease"/>
            <person name="Wu L."/>
            <person name="Ma J."/>
        </authorList>
    </citation>
    <scope>NUCLEOTIDE SEQUENCE [LARGE SCALE GENOMIC DNA]</scope>
    <source>
        <strain evidence="5">JCM 32226</strain>
    </source>
</reference>
<keyword evidence="1 2" id="KW-0238">DNA-binding</keyword>
<dbReference type="PROSITE" id="PS50977">
    <property type="entry name" value="HTH_TETR_2"/>
    <property type="match status" value="1"/>
</dbReference>
<dbReference type="InterPro" id="IPR001647">
    <property type="entry name" value="HTH_TetR"/>
</dbReference>
<gene>
    <name evidence="4" type="ORF">GCM10023095_01040</name>
</gene>
<evidence type="ECO:0000256" key="1">
    <source>
        <dbReference type="ARBA" id="ARBA00023125"/>
    </source>
</evidence>
<evidence type="ECO:0000313" key="5">
    <source>
        <dbReference type="Proteomes" id="UP001501321"/>
    </source>
</evidence>
<sequence length="224" mass="25123">MSDALPVPSPAYSLLDPALDEEEKGRIRRGNEALILAAAERAFSRSGFKGTTMAQIADEAQLPKANLHYYFGNKENLYLHVLDRILHDWLSPLDAITPQADPKQALESYIRQKMRLTYERPEASRLFANELLQGANVIGDLLKTELKELVQTKAAVVDGWIADGKVAPLDSTHLFFSIWSLTQSYADFDIQIRAVLGRSGQSQQDRQRAERHVLTLIFRTCGLA</sequence>
<dbReference type="InterPro" id="IPR036271">
    <property type="entry name" value="Tet_transcr_reg_TetR-rel_C_sf"/>
</dbReference>
<dbReference type="InterPro" id="IPR050109">
    <property type="entry name" value="HTH-type_TetR-like_transc_reg"/>
</dbReference>
<dbReference type="InterPro" id="IPR013573">
    <property type="entry name" value="Tscrpt_reg_YcdC_C"/>
</dbReference>
<accession>A0ABP8PSN8</accession>
<keyword evidence="5" id="KW-1185">Reference proteome</keyword>
<dbReference type="Gene3D" id="1.10.357.10">
    <property type="entry name" value="Tetracycline Repressor, domain 2"/>
    <property type="match status" value="1"/>
</dbReference>
<dbReference type="PANTHER" id="PTHR30328">
    <property type="entry name" value="TRANSCRIPTIONAL REPRESSOR"/>
    <property type="match status" value="1"/>
</dbReference>
<dbReference type="Pfam" id="PF00440">
    <property type="entry name" value="TetR_N"/>
    <property type="match status" value="1"/>
</dbReference>
<dbReference type="PANTHER" id="PTHR30328:SF54">
    <property type="entry name" value="HTH-TYPE TRANSCRIPTIONAL REPRESSOR SCO4008"/>
    <property type="match status" value="1"/>
</dbReference>
<dbReference type="RefSeq" id="WP_345008987.1">
    <property type="nucleotide sequence ID" value="NZ_BAABFC010000001.1"/>
</dbReference>
<protein>
    <submittedName>
        <fullName evidence="4">TetR/AcrR family transcriptional regulator</fullName>
    </submittedName>
</protein>
<dbReference type="EMBL" id="BAABFC010000001">
    <property type="protein sequence ID" value="GAA4492500.1"/>
    <property type="molecule type" value="Genomic_DNA"/>
</dbReference>